<dbReference type="GO" id="GO:0005634">
    <property type="term" value="C:nucleus"/>
    <property type="evidence" value="ECO:0007669"/>
    <property type="project" value="TreeGrafter"/>
</dbReference>
<dbReference type="SUPFAM" id="SSF51735">
    <property type="entry name" value="NAD(P)-binding Rossmann-fold domains"/>
    <property type="match status" value="1"/>
</dbReference>
<protein>
    <recommendedName>
        <fullName evidence="4">NmrA-like domain-containing protein</fullName>
    </recommendedName>
</protein>
<dbReference type="PANTHER" id="PTHR42748:SF30">
    <property type="entry name" value="NMRA-LIKE DOMAIN-CONTAINING PROTEIN"/>
    <property type="match status" value="1"/>
</dbReference>
<comment type="caution">
    <text evidence="5">The sequence shown here is derived from an EMBL/GenBank/DDBJ whole genome shotgun (WGS) entry which is preliminary data.</text>
</comment>
<feature type="domain" description="NmrA-like" evidence="4">
    <location>
        <begin position="6"/>
        <end position="274"/>
    </location>
</feature>
<comment type="similarity">
    <text evidence="1">Belongs to the NmrA-type oxidoreductase family.</text>
</comment>
<dbReference type="Gene3D" id="3.40.50.720">
    <property type="entry name" value="NAD(P)-binding Rossmann-like Domain"/>
    <property type="match status" value="1"/>
</dbReference>
<name>A0AAE0IF78_9PEZI</name>
<reference evidence="5" key="1">
    <citation type="journal article" date="2023" name="Mol. Phylogenet. Evol.">
        <title>Genome-scale phylogeny and comparative genomics of the fungal order Sordariales.</title>
        <authorList>
            <person name="Hensen N."/>
            <person name="Bonometti L."/>
            <person name="Westerberg I."/>
            <person name="Brannstrom I.O."/>
            <person name="Guillou S."/>
            <person name="Cros-Aarteil S."/>
            <person name="Calhoun S."/>
            <person name="Haridas S."/>
            <person name="Kuo A."/>
            <person name="Mondo S."/>
            <person name="Pangilinan J."/>
            <person name="Riley R."/>
            <person name="LaButti K."/>
            <person name="Andreopoulos B."/>
            <person name="Lipzen A."/>
            <person name="Chen C."/>
            <person name="Yan M."/>
            <person name="Daum C."/>
            <person name="Ng V."/>
            <person name="Clum A."/>
            <person name="Steindorff A."/>
            <person name="Ohm R.A."/>
            <person name="Martin F."/>
            <person name="Silar P."/>
            <person name="Natvig D.O."/>
            <person name="Lalanne C."/>
            <person name="Gautier V."/>
            <person name="Ament-Velasquez S.L."/>
            <person name="Kruys A."/>
            <person name="Hutchinson M.I."/>
            <person name="Powell A.J."/>
            <person name="Barry K."/>
            <person name="Miller A.N."/>
            <person name="Grigoriev I.V."/>
            <person name="Debuchy R."/>
            <person name="Gladieux P."/>
            <person name="Hiltunen Thoren M."/>
            <person name="Johannesson H."/>
        </authorList>
    </citation>
    <scope>NUCLEOTIDE SEQUENCE</scope>
    <source>
        <strain evidence="5">SMH4131-1</strain>
    </source>
</reference>
<keyword evidence="2" id="KW-0521">NADP</keyword>
<dbReference type="EMBL" id="JAUEPO010000004">
    <property type="protein sequence ID" value="KAK3324040.1"/>
    <property type="molecule type" value="Genomic_DNA"/>
</dbReference>
<keyword evidence="3" id="KW-0560">Oxidoreductase</keyword>
<evidence type="ECO:0000256" key="1">
    <source>
        <dbReference type="ARBA" id="ARBA00006328"/>
    </source>
</evidence>
<dbReference type="GO" id="GO:0016491">
    <property type="term" value="F:oxidoreductase activity"/>
    <property type="evidence" value="ECO:0007669"/>
    <property type="project" value="UniProtKB-KW"/>
</dbReference>
<evidence type="ECO:0000256" key="3">
    <source>
        <dbReference type="ARBA" id="ARBA00023002"/>
    </source>
</evidence>
<evidence type="ECO:0000313" key="5">
    <source>
        <dbReference type="EMBL" id="KAK3324040.1"/>
    </source>
</evidence>
<dbReference type="InterPro" id="IPR008030">
    <property type="entry name" value="NmrA-like"/>
</dbReference>
<evidence type="ECO:0000259" key="4">
    <source>
        <dbReference type="Pfam" id="PF05368"/>
    </source>
</evidence>
<dbReference type="AlphaFoldDB" id="A0AAE0IF78"/>
<gene>
    <name evidence="5" type="ORF">B0T19DRAFT_463911</name>
</gene>
<accession>A0AAE0IF78</accession>
<sequence length="307" mass="33344">MSSAPTVFVCAATGSQGLNLARQLREASWTVHATVRNPTSPASLTLAALGVKLTTGDWDNTAALEASMAGCTHLFLNTIIPFANPSHERVQAARILSIAKAAGVRHVVYSSALSVDRLDEVAHLDPESIPGQSVYSKQAIETAVKAAGFESWTILRGPSFMENFLLPKVAMFGALRDTGVWRAAYTPETVMPLVDTDDIARFAVAAFRDPKRFHGKGVAIAGDALTPPQILEKLSKATGREMSFVQMSDEEVKAQGAVNPFIRAQLVVAQLIDFIDLEEPKSWGVQLTTFDEFLVKNKELVRETYEL</sequence>
<proteinExistence type="inferred from homology"/>
<evidence type="ECO:0000256" key="2">
    <source>
        <dbReference type="ARBA" id="ARBA00022857"/>
    </source>
</evidence>
<dbReference type="Proteomes" id="UP001286456">
    <property type="component" value="Unassembled WGS sequence"/>
</dbReference>
<keyword evidence="6" id="KW-1185">Reference proteome</keyword>
<dbReference type="PANTHER" id="PTHR42748">
    <property type="entry name" value="NITROGEN METABOLITE REPRESSION PROTEIN NMRA FAMILY MEMBER"/>
    <property type="match status" value="1"/>
</dbReference>
<organism evidence="5 6">
    <name type="scientific">Cercophora scortea</name>
    <dbReference type="NCBI Taxonomy" id="314031"/>
    <lineage>
        <taxon>Eukaryota</taxon>
        <taxon>Fungi</taxon>
        <taxon>Dikarya</taxon>
        <taxon>Ascomycota</taxon>
        <taxon>Pezizomycotina</taxon>
        <taxon>Sordariomycetes</taxon>
        <taxon>Sordariomycetidae</taxon>
        <taxon>Sordariales</taxon>
        <taxon>Lasiosphaeriaceae</taxon>
        <taxon>Cercophora</taxon>
    </lineage>
</organism>
<dbReference type="Pfam" id="PF05368">
    <property type="entry name" value="NmrA"/>
    <property type="match status" value="1"/>
</dbReference>
<evidence type="ECO:0000313" key="6">
    <source>
        <dbReference type="Proteomes" id="UP001286456"/>
    </source>
</evidence>
<dbReference type="InterPro" id="IPR036291">
    <property type="entry name" value="NAD(P)-bd_dom_sf"/>
</dbReference>
<dbReference type="InterPro" id="IPR051164">
    <property type="entry name" value="NmrA-like_oxidored"/>
</dbReference>
<reference evidence="5" key="2">
    <citation type="submission" date="2023-06" db="EMBL/GenBank/DDBJ databases">
        <authorList>
            <consortium name="Lawrence Berkeley National Laboratory"/>
            <person name="Haridas S."/>
            <person name="Hensen N."/>
            <person name="Bonometti L."/>
            <person name="Westerberg I."/>
            <person name="Brannstrom I.O."/>
            <person name="Guillou S."/>
            <person name="Cros-Aarteil S."/>
            <person name="Calhoun S."/>
            <person name="Kuo A."/>
            <person name="Mondo S."/>
            <person name="Pangilinan J."/>
            <person name="Riley R."/>
            <person name="Labutti K."/>
            <person name="Andreopoulos B."/>
            <person name="Lipzen A."/>
            <person name="Chen C."/>
            <person name="Yanf M."/>
            <person name="Daum C."/>
            <person name="Ng V."/>
            <person name="Clum A."/>
            <person name="Steindorff A."/>
            <person name="Ohm R."/>
            <person name="Martin F."/>
            <person name="Silar P."/>
            <person name="Natvig D."/>
            <person name="Lalanne C."/>
            <person name="Gautier V."/>
            <person name="Ament-Velasquez S.L."/>
            <person name="Kruys A."/>
            <person name="Hutchinson M.I."/>
            <person name="Powell A.J."/>
            <person name="Barry K."/>
            <person name="Miller A.N."/>
            <person name="Grigoriev I.V."/>
            <person name="Debuchy R."/>
            <person name="Gladieux P."/>
            <person name="Thoren M.H."/>
            <person name="Johannesson H."/>
        </authorList>
    </citation>
    <scope>NUCLEOTIDE SEQUENCE</scope>
    <source>
        <strain evidence="5">SMH4131-1</strain>
    </source>
</reference>